<accession>A0A1H0AGN4</accession>
<organism evidence="4 5">
    <name type="scientific">Dendrosporobacter quercicolus</name>
    <dbReference type="NCBI Taxonomy" id="146817"/>
    <lineage>
        <taxon>Bacteria</taxon>
        <taxon>Bacillati</taxon>
        <taxon>Bacillota</taxon>
        <taxon>Negativicutes</taxon>
        <taxon>Selenomonadales</taxon>
        <taxon>Sporomusaceae</taxon>
        <taxon>Dendrosporobacter</taxon>
    </lineage>
</organism>
<dbReference type="Gene3D" id="2.60.40.790">
    <property type="match status" value="1"/>
</dbReference>
<dbReference type="InterPro" id="IPR031107">
    <property type="entry name" value="Small_HSP"/>
</dbReference>
<dbReference type="SUPFAM" id="SSF49764">
    <property type="entry name" value="HSP20-like chaperones"/>
    <property type="match status" value="1"/>
</dbReference>
<protein>
    <submittedName>
        <fullName evidence="4">HSP20 family protein</fullName>
    </submittedName>
</protein>
<dbReference type="EMBL" id="FNHB01000018">
    <property type="protein sequence ID" value="SDN32758.1"/>
    <property type="molecule type" value="Genomic_DNA"/>
</dbReference>
<reference evidence="4 5" key="1">
    <citation type="submission" date="2016-10" db="EMBL/GenBank/DDBJ databases">
        <authorList>
            <person name="de Groot N.N."/>
        </authorList>
    </citation>
    <scope>NUCLEOTIDE SEQUENCE [LARGE SCALE GENOMIC DNA]</scope>
    <source>
        <strain evidence="4 5">DSM 1736</strain>
    </source>
</reference>
<dbReference type="RefSeq" id="WP_092075099.1">
    <property type="nucleotide sequence ID" value="NZ_FNHB01000018.1"/>
</dbReference>
<dbReference type="Pfam" id="PF00011">
    <property type="entry name" value="HSP20"/>
    <property type="match status" value="1"/>
</dbReference>
<dbReference type="InterPro" id="IPR008978">
    <property type="entry name" value="HSP20-like_chaperone"/>
</dbReference>
<evidence type="ECO:0000313" key="5">
    <source>
        <dbReference type="Proteomes" id="UP000214880"/>
    </source>
</evidence>
<evidence type="ECO:0000313" key="4">
    <source>
        <dbReference type="EMBL" id="SDN32758.1"/>
    </source>
</evidence>
<proteinExistence type="inferred from homology"/>
<gene>
    <name evidence="4" type="ORF">SAMN04488502_11812</name>
</gene>
<dbReference type="InterPro" id="IPR053570">
    <property type="entry name" value="sHSP/HSP20"/>
</dbReference>
<dbReference type="Proteomes" id="UP000214880">
    <property type="component" value="Unassembled WGS sequence"/>
</dbReference>
<dbReference type="OrthoDB" id="9811615at2"/>
<dbReference type="PANTHER" id="PTHR11527">
    <property type="entry name" value="HEAT-SHOCK PROTEIN 20 FAMILY MEMBER"/>
    <property type="match status" value="1"/>
</dbReference>
<dbReference type="NCBIfam" id="NF042420">
    <property type="entry name" value="Hsp18_Clos"/>
    <property type="match status" value="1"/>
</dbReference>
<name>A0A1H0AGN4_9FIRM</name>
<keyword evidence="5" id="KW-1185">Reference proteome</keyword>
<evidence type="ECO:0000259" key="3">
    <source>
        <dbReference type="PROSITE" id="PS01031"/>
    </source>
</evidence>
<dbReference type="InterPro" id="IPR002068">
    <property type="entry name" value="A-crystallin/Hsp20_dom"/>
</dbReference>
<comment type="similarity">
    <text evidence="1 2">Belongs to the small heat shock protein (HSP20) family.</text>
</comment>
<dbReference type="STRING" id="146817.SAMN04488502_11812"/>
<feature type="domain" description="SHSP" evidence="3">
    <location>
        <begin position="36"/>
        <end position="147"/>
    </location>
</feature>
<dbReference type="AlphaFoldDB" id="A0A1H0AGN4"/>
<evidence type="ECO:0000256" key="2">
    <source>
        <dbReference type="RuleBase" id="RU003616"/>
    </source>
</evidence>
<dbReference type="CDD" id="cd06471">
    <property type="entry name" value="ACD_LpsHSP_like"/>
    <property type="match status" value="1"/>
</dbReference>
<dbReference type="PROSITE" id="PS01031">
    <property type="entry name" value="SHSP"/>
    <property type="match status" value="1"/>
</dbReference>
<sequence>MFDLIPFGKDKGLARRDNVFNQLVDNFFNEDFFAPFTAIGNAFRVDLKETEQAYLVEADLPGAAKEDITVQYANSYLTISAKRQENKEEEQGSYLRRERRYGELQRSFYVSNVLEDKINASFKDGVLTVTLPKQNTGLNKVNTITIE</sequence>
<evidence type="ECO:0000256" key="1">
    <source>
        <dbReference type="PROSITE-ProRule" id="PRU00285"/>
    </source>
</evidence>